<accession>I7KK94</accession>
<evidence type="ECO:0000313" key="11">
    <source>
        <dbReference type="Proteomes" id="UP000009311"/>
    </source>
</evidence>
<keyword evidence="4" id="KW-0540">Nuclease</keyword>
<dbReference type="SUPFAM" id="SSF53098">
    <property type="entry name" value="Ribonuclease H-like"/>
    <property type="match status" value="1"/>
</dbReference>
<keyword evidence="6" id="KW-0269">Exonuclease</keyword>
<evidence type="ECO:0000256" key="8">
    <source>
        <dbReference type="ARBA" id="ARBA00070925"/>
    </source>
</evidence>
<evidence type="ECO:0000259" key="9">
    <source>
        <dbReference type="SMART" id="SM00479"/>
    </source>
</evidence>
<keyword evidence="2" id="KW-0548">Nucleotidyltransferase</keyword>
<dbReference type="GO" id="GO:0003676">
    <property type="term" value="F:nucleic acid binding"/>
    <property type="evidence" value="ECO:0007669"/>
    <property type="project" value="InterPro"/>
</dbReference>
<dbReference type="Pfam" id="PF00929">
    <property type="entry name" value="RNase_T"/>
    <property type="match status" value="1"/>
</dbReference>
<dbReference type="Gene3D" id="3.30.420.10">
    <property type="entry name" value="Ribonuclease H-like superfamily/Ribonuclease H"/>
    <property type="match status" value="1"/>
</dbReference>
<proteinExistence type="predicted"/>
<dbReference type="CDD" id="cd06127">
    <property type="entry name" value="DEDDh"/>
    <property type="match status" value="1"/>
</dbReference>
<reference evidence="10 11" key="1">
    <citation type="submission" date="2012-06" db="EMBL/GenBank/DDBJ databases">
        <title>Draft Genome Sequence of Lactobacillus pasteurii CRBIP 24.76T.</title>
        <authorList>
            <person name="Cousin S."/>
            <person name="Bouchier C."/>
            <person name="Loux V."/>
            <person name="Ma L."/>
            <person name="Creno S."/>
            <person name="Bizet C."/>
            <person name="Clermont D."/>
        </authorList>
    </citation>
    <scope>NUCLEOTIDE SEQUENCE [LARGE SCALE GENOMIC DNA]</scope>
    <source>
        <strain evidence="11">CRBIP 24.76T</strain>
    </source>
</reference>
<dbReference type="GO" id="GO:0003887">
    <property type="term" value="F:DNA-directed DNA polymerase activity"/>
    <property type="evidence" value="ECO:0007669"/>
    <property type="project" value="UniProtKB-KW"/>
</dbReference>
<evidence type="ECO:0000256" key="5">
    <source>
        <dbReference type="ARBA" id="ARBA00022801"/>
    </source>
</evidence>
<evidence type="ECO:0000256" key="4">
    <source>
        <dbReference type="ARBA" id="ARBA00022722"/>
    </source>
</evidence>
<dbReference type="OrthoDB" id="9776650at2"/>
<keyword evidence="1" id="KW-0808">Transferase</keyword>
<dbReference type="PANTHER" id="PTHR30231:SF4">
    <property type="entry name" value="PROTEIN NEN2"/>
    <property type="match status" value="1"/>
</dbReference>
<keyword evidence="7" id="KW-0239">DNA-directed DNA polymerase</keyword>
<dbReference type="GO" id="GO:0008408">
    <property type="term" value="F:3'-5' exonuclease activity"/>
    <property type="evidence" value="ECO:0007669"/>
    <property type="project" value="TreeGrafter"/>
</dbReference>
<name>I7KK94_9LACO</name>
<dbReference type="Proteomes" id="UP000009311">
    <property type="component" value="Unassembled WGS sequence"/>
</dbReference>
<organism evidence="10 11">
    <name type="scientific">Lactobacillus pasteurii DSM 23907 = CRBIP 24.76</name>
    <dbReference type="NCBI Taxonomy" id="1423790"/>
    <lineage>
        <taxon>Bacteria</taxon>
        <taxon>Bacillati</taxon>
        <taxon>Bacillota</taxon>
        <taxon>Bacilli</taxon>
        <taxon>Lactobacillales</taxon>
        <taxon>Lactobacillaceae</taxon>
        <taxon>Lactobacillus</taxon>
    </lineage>
</organism>
<evidence type="ECO:0000256" key="7">
    <source>
        <dbReference type="ARBA" id="ARBA00022932"/>
    </source>
</evidence>
<sequence length="316" mass="35876">MSIVITNGVLQVPGAQDKLRQKGREQVGFFDDYTMIDIETTGLSPYRDRITELGAVKVRNGQVVDTYSNLVINPKTNKVPVFITKLNGITEEKILNQGIPADQAIHEFREFIGDDLIAGYNVNFDLNFTYDLAQKYHEAKLSNDYIDVLRLARTYYPGKHNRLLDVMKRSGIAEVEQHRGLDDSLDTIKVYQDFANYFSADLLQKAQESIKNFDLTGKPLEFWQLGRFNPVSGKKIMLADSLALNLADGQLMISNLAGQVQTELSFDTDYVIVGDRQYFSKNDLNQQIFDLQKSGSKVKKLTESFFLGMLDDWARS</sequence>
<dbReference type="STRING" id="1423790.BN53_08670"/>
<dbReference type="InterPro" id="IPR013520">
    <property type="entry name" value="Ribonucl_H"/>
</dbReference>
<comment type="caution">
    <text evidence="10">The sequence shown here is derived from an EMBL/GenBank/DDBJ whole genome shotgun (WGS) entry which is preliminary data.</text>
</comment>
<keyword evidence="11" id="KW-1185">Reference proteome</keyword>
<gene>
    <name evidence="10" type="ORF">BN53_08670</name>
</gene>
<dbReference type="InterPro" id="IPR012337">
    <property type="entry name" value="RNaseH-like_sf"/>
</dbReference>
<dbReference type="SMART" id="SM00479">
    <property type="entry name" value="EXOIII"/>
    <property type="match status" value="1"/>
</dbReference>
<protein>
    <recommendedName>
        <fullName evidence="8">DNA polymerase III polC-type</fullName>
    </recommendedName>
</protein>
<dbReference type="RefSeq" id="WP_009558816.1">
    <property type="nucleotide sequence ID" value="NZ_AYZN01000004.1"/>
</dbReference>
<dbReference type="PANTHER" id="PTHR30231">
    <property type="entry name" value="DNA POLYMERASE III SUBUNIT EPSILON"/>
    <property type="match status" value="1"/>
</dbReference>
<evidence type="ECO:0000313" key="10">
    <source>
        <dbReference type="EMBL" id="CCI84274.1"/>
    </source>
</evidence>
<keyword evidence="3" id="KW-0235">DNA replication</keyword>
<feature type="domain" description="Exonuclease" evidence="9">
    <location>
        <begin position="32"/>
        <end position="200"/>
    </location>
</feature>
<evidence type="ECO:0000256" key="3">
    <source>
        <dbReference type="ARBA" id="ARBA00022705"/>
    </source>
</evidence>
<dbReference type="EMBL" id="CAKD01000001">
    <property type="protein sequence ID" value="CCI84274.1"/>
    <property type="molecule type" value="Genomic_DNA"/>
</dbReference>
<dbReference type="InterPro" id="IPR036397">
    <property type="entry name" value="RNaseH_sf"/>
</dbReference>
<evidence type="ECO:0000256" key="2">
    <source>
        <dbReference type="ARBA" id="ARBA00022695"/>
    </source>
</evidence>
<dbReference type="eggNOG" id="COG2176">
    <property type="taxonomic scope" value="Bacteria"/>
</dbReference>
<dbReference type="FunFam" id="3.30.420.10:FF:000045">
    <property type="entry name" value="3'-5' exonuclease DinG"/>
    <property type="match status" value="1"/>
</dbReference>
<evidence type="ECO:0000256" key="6">
    <source>
        <dbReference type="ARBA" id="ARBA00022839"/>
    </source>
</evidence>
<dbReference type="AlphaFoldDB" id="I7KK94"/>
<keyword evidence="5" id="KW-0378">Hydrolase</keyword>
<dbReference type="GO" id="GO:0005829">
    <property type="term" value="C:cytosol"/>
    <property type="evidence" value="ECO:0007669"/>
    <property type="project" value="TreeGrafter"/>
</dbReference>
<dbReference type="GO" id="GO:0006260">
    <property type="term" value="P:DNA replication"/>
    <property type="evidence" value="ECO:0007669"/>
    <property type="project" value="UniProtKB-KW"/>
</dbReference>
<evidence type="ECO:0000256" key="1">
    <source>
        <dbReference type="ARBA" id="ARBA00022679"/>
    </source>
</evidence>